<reference evidence="2" key="1">
    <citation type="journal article" date="2020" name="Stud. Mycol.">
        <title>101 Dothideomycetes genomes: a test case for predicting lifestyles and emergence of pathogens.</title>
        <authorList>
            <person name="Haridas S."/>
            <person name="Albert R."/>
            <person name="Binder M."/>
            <person name="Bloem J."/>
            <person name="Labutti K."/>
            <person name="Salamov A."/>
            <person name="Andreopoulos B."/>
            <person name="Baker S."/>
            <person name="Barry K."/>
            <person name="Bills G."/>
            <person name="Bluhm B."/>
            <person name="Cannon C."/>
            <person name="Castanera R."/>
            <person name="Culley D."/>
            <person name="Daum C."/>
            <person name="Ezra D."/>
            <person name="Gonzalez J."/>
            <person name="Henrissat B."/>
            <person name="Kuo A."/>
            <person name="Liang C."/>
            <person name="Lipzen A."/>
            <person name="Lutzoni F."/>
            <person name="Magnuson J."/>
            <person name="Mondo S."/>
            <person name="Nolan M."/>
            <person name="Ohm R."/>
            <person name="Pangilinan J."/>
            <person name="Park H.-J."/>
            <person name="Ramirez L."/>
            <person name="Alfaro M."/>
            <person name="Sun H."/>
            <person name="Tritt A."/>
            <person name="Yoshinaga Y."/>
            <person name="Zwiers L.-H."/>
            <person name="Turgeon B."/>
            <person name="Goodwin S."/>
            <person name="Spatafora J."/>
            <person name="Crous P."/>
            <person name="Grigoriev I."/>
        </authorList>
    </citation>
    <scope>NUCLEOTIDE SEQUENCE</scope>
    <source>
        <strain evidence="2">CBS 101060</strain>
    </source>
</reference>
<comment type="caution">
    <text evidence="2">The sequence shown here is derived from an EMBL/GenBank/DDBJ whole genome shotgun (WGS) entry which is preliminary data.</text>
</comment>
<dbReference type="EMBL" id="MU006101">
    <property type="protein sequence ID" value="KAF2837037.1"/>
    <property type="molecule type" value="Genomic_DNA"/>
</dbReference>
<evidence type="ECO:0000313" key="2">
    <source>
        <dbReference type="EMBL" id="KAF2837037.1"/>
    </source>
</evidence>
<accession>A0A9P4S868</accession>
<name>A0A9P4S868_9PEZI</name>
<organism evidence="2 3">
    <name type="scientific">Patellaria atrata CBS 101060</name>
    <dbReference type="NCBI Taxonomy" id="1346257"/>
    <lineage>
        <taxon>Eukaryota</taxon>
        <taxon>Fungi</taxon>
        <taxon>Dikarya</taxon>
        <taxon>Ascomycota</taxon>
        <taxon>Pezizomycotina</taxon>
        <taxon>Dothideomycetes</taxon>
        <taxon>Dothideomycetes incertae sedis</taxon>
        <taxon>Patellariales</taxon>
        <taxon>Patellariaceae</taxon>
        <taxon>Patellaria</taxon>
    </lineage>
</organism>
<dbReference type="AlphaFoldDB" id="A0A9P4S868"/>
<feature type="chain" id="PRO_5040349125" evidence="1">
    <location>
        <begin position="21"/>
        <end position="158"/>
    </location>
</feature>
<gene>
    <name evidence="2" type="ORF">M501DRAFT_1018436</name>
</gene>
<evidence type="ECO:0000256" key="1">
    <source>
        <dbReference type="SAM" id="SignalP"/>
    </source>
</evidence>
<feature type="signal peptide" evidence="1">
    <location>
        <begin position="1"/>
        <end position="20"/>
    </location>
</feature>
<proteinExistence type="predicted"/>
<protein>
    <submittedName>
        <fullName evidence="2">Uncharacterized protein</fullName>
    </submittedName>
</protein>
<dbReference type="Proteomes" id="UP000799429">
    <property type="component" value="Unassembled WGS sequence"/>
</dbReference>
<evidence type="ECO:0000313" key="3">
    <source>
        <dbReference type="Proteomes" id="UP000799429"/>
    </source>
</evidence>
<sequence>MLKGKIVGFGLRFLFTLGSSANTDTTTGSTVTHEAVLAFFNIRRQQALPRPQHQQPNPRFPRQNGTSADIELWRHFYQNTLHVEFNAHENADGTYHITNGMRHLCLAGGNTAPYGLDKYRNITFLADPEDVGSTDIAKDWSIRTDYLGRLILGIPGER</sequence>
<keyword evidence="1" id="KW-0732">Signal</keyword>
<keyword evidence="3" id="KW-1185">Reference proteome</keyword>